<dbReference type="InterPro" id="IPR003838">
    <property type="entry name" value="ABC3_permease_C"/>
</dbReference>
<reference evidence="9 10" key="1">
    <citation type="submission" date="2019-03" db="EMBL/GenBank/DDBJ databases">
        <title>Complete genome sequence of Spiroplasma gladiatoris TG-1 (DSM 22552).</title>
        <authorList>
            <person name="Lin Y.-C."/>
            <person name="Chou L."/>
            <person name="Kuo C.-H."/>
        </authorList>
    </citation>
    <scope>NUCLEOTIDE SEQUENCE [LARGE SCALE GENOMIC DNA]</scope>
    <source>
        <strain evidence="9 10">TG-1</strain>
    </source>
</reference>
<dbReference type="InterPro" id="IPR050250">
    <property type="entry name" value="Macrolide_Exporter_MacB"/>
</dbReference>
<comment type="similarity">
    <text evidence="6">Belongs to the ABC-4 integral membrane protein family.</text>
</comment>
<feature type="transmembrane region" description="Helical" evidence="7">
    <location>
        <begin position="20"/>
        <end position="43"/>
    </location>
</feature>
<dbReference type="PANTHER" id="PTHR30572">
    <property type="entry name" value="MEMBRANE COMPONENT OF TRANSPORTER-RELATED"/>
    <property type="match status" value="1"/>
</dbReference>
<evidence type="ECO:0000256" key="3">
    <source>
        <dbReference type="ARBA" id="ARBA00022692"/>
    </source>
</evidence>
<evidence type="ECO:0000256" key="1">
    <source>
        <dbReference type="ARBA" id="ARBA00004651"/>
    </source>
</evidence>
<keyword evidence="3 7" id="KW-0812">Transmembrane</keyword>
<feature type="transmembrane region" description="Helical" evidence="7">
    <location>
        <begin position="1250"/>
        <end position="1275"/>
    </location>
</feature>
<keyword evidence="10" id="KW-1185">Reference proteome</keyword>
<dbReference type="GO" id="GO:0022857">
    <property type="term" value="F:transmembrane transporter activity"/>
    <property type="evidence" value="ECO:0007669"/>
    <property type="project" value="TreeGrafter"/>
</dbReference>
<dbReference type="GO" id="GO:0005886">
    <property type="term" value="C:plasma membrane"/>
    <property type="evidence" value="ECO:0007669"/>
    <property type="project" value="UniProtKB-SubCell"/>
</dbReference>
<sequence>MKIQKPFFRNALKNIFKNKIQFITVVILLFISSLVLTMCYSATSRINRSYENFISEKNSNLHDFVVDLSSTSYVSSEANEDKINFNKISNSDIRDSLIMDYIVNKLANSEYSIDIDRVETRNFTLSSNKNIKAIGLNPEQKVDKFIVNKGMSLETWKTYSRATNNLTLKWVYLDERFAKQNNIKINDIVRLEDDTYGSSVLVKNSENKDKEFDEIIKQYENQDINMWIDKTQYNSNSWFQVVGFGNSSDYITPIINAQNPLPDYNKECLAYVNPLNFGIDYKYYETIFSNNEYDFKNYTNTKIWYTDNEILNFERLRVLSESDKEIYFVGDIKNNNKAESIKYINNILTNMEFSKDIGLKSNFINSLNPDKSVATLLGDDNYKMSSRTNTFPIVVLLFNIVSYGLMAVILGIGLIILITQLKMQIEKAFGQMGVLISLGYKKMQLILSNSLYPLLITLTGGILGYILGLTFQWLIVILFKKFFAINIEPFSFDWKSCLMSIIGMFIFLEAVTLITCFVMFSKNTTLEMINFEQRSATNKFNLFFKKIFTRGSKKFNLKFAGAILSGSLLKLLAVFSALFVSSTMITIAVIVPNMLNENKKYMYYGDEYDNKVSYYSPMYNSPLSFYKTYNPDASQEDYDSLSASDKINKLINNQTSAKFYTPSNDLGELNNMTYKSFDIDYLKNKDLKLQNGSELLVSSLTGSLWPDLYKYVKQSWLEDKKTFMDVLFDNVKSKEQINDLENLRLFYLKYRNTIGLNLKKDGYFDTQSSFLEKLSEDGGKDNDMITKEEFKNYANYSGSIFIEKNGRIRNDDNYEYSLYDYIDNDMRWLSDAVSICGPIYNWIVAYFRNNLQQSFLQGIYTNMPSNVREIIFREFNKEKGNFNLGFGITPFNNDKEELGTYLNSVINNVGFKVFGINQNGLQKLYNKKNEDIKNLLTEENSIIINETLAKNLNIEVGQTIDVDHIVEYLKKDDKELAIDSWKTDKMDAYDSNKYTSAKNLYKSNVLNQNDNPKGWENTELNQDDTVDPKEKNLVYYSKIDLNSDNKVSPTNMAKQIKDGHIKKANKIISNNYKVVGIANQYGNAKAWIDNQKAIEQAQFEKTKPLLFSLFIKEWLNPQGTVSTDDNFFIQKIKGYEKQNNKNNYESNYKNFVEWTNSNDNYKKYLKLFESEYPMFNYKSSNDSRFTDYSLGVSSIQRYGDYSVFGLKGGKTLTPTEQSYAALSQSSITDAWTRNAVNDVLNRINSTLTTMITIFLMIVMLIGLIVILLTINSVIFKNQKIIAMMKILGYNKTYIMRLFIGIYVPSAVFGSCLGFLAGWFILKSALLSATDSILLPYNFYIWYLVVGVLGTLALYLLSVIISWSALKKVNMLIAVQGG</sequence>
<feature type="transmembrane region" description="Helical" evidence="7">
    <location>
        <begin position="1296"/>
        <end position="1320"/>
    </location>
</feature>
<feature type="domain" description="ABC3 transporter permease C-terminal" evidence="8">
    <location>
        <begin position="405"/>
        <end position="522"/>
    </location>
</feature>
<evidence type="ECO:0000256" key="6">
    <source>
        <dbReference type="ARBA" id="ARBA00038076"/>
    </source>
</evidence>
<dbReference type="OrthoDB" id="393409at2"/>
<keyword evidence="4 7" id="KW-1133">Transmembrane helix</keyword>
<proteinExistence type="inferred from homology"/>
<feature type="transmembrane region" description="Helical" evidence="7">
    <location>
        <begin position="391"/>
        <end position="418"/>
    </location>
</feature>
<feature type="domain" description="ABC3 transporter permease C-terminal" evidence="8">
    <location>
        <begin position="1253"/>
        <end position="1369"/>
    </location>
</feature>
<feature type="transmembrane region" description="Helical" evidence="7">
    <location>
        <begin position="1340"/>
        <end position="1365"/>
    </location>
</feature>
<organism evidence="9 10">
    <name type="scientific">Spiroplasma gladiatoris</name>
    <dbReference type="NCBI Taxonomy" id="2143"/>
    <lineage>
        <taxon>Bacteria</taxon>
        <taxon>Bacillati</taxon>
        <taxon>Mycoplasmatota</taxon>
        <taxon>Mollicutes</taxon>
        <taxon>Entomoplasmatales</taxon>
        <taxon>Spiroplasmataceae</taxon>
        <taxon>Spiroplasma</taxon>
    </lineage>
</organism>
<evidence type="ECO:0000256" key="4">
    <source>
        <dbReference type="ARBA" id="ARBA00022989"/>
    </source>
</evidence>
<name>A0A4P7AI08_9MOLU</name>
<keyword evidence="2" id="KW-1003">Cell membrane</keyword>
<dbReference type="RefSeq" id="WP_134297130.1">
    <property type="nucleotide sequence ID" value="NZ_CP038013.1"/>
</dbReference>
<dbReference type="KEGG" id="sgq:SGLAD_v1c01290"/>
<dbReference type="Pfam" id="PF02687">
    <property type="entry name" value="FtsX"/>
    <property type="match status" value="2"/>
</dbReference>
<gene>
    <name evidence="9" type="ORF">SGLAD_v1c01290</name>
</gene>
<evidence type="ECO:0000313" key="9">
    <source>
        <dbReference type="EMBL" id="QBQ07328.1"/>
    </source>
</evidence>
<evidence type="ECO:0000256" key="7">
    <source>
        <dbReference type="SAM" id="Phobius"/>
    </source>
</evidence>
<accession>A0A4P7AI08</accession>
<feature type="transmembrane region" description="Helical" evidence="7">
    <location>
        <begin position="568"/>
        <end position="591"/>
    </location>
</feature>
<evidence type="ECO:0000259" key="8">
    <source>
        <dbReference type="Pfam" id="PF02687"/>
    </source>
</evidence>
<evidence type="ECO:0000256" key="2">
    <source>
        <dbReference type="ARBA" id="ARBA00022475"/>
    </source>
</evidence>
<feature type="transmembrane region" description="Helical" evidence="7">
    <location>
        <begin position="498"/>
        <end position="520"/>
    </location>
</feature>
<dbReference type="PANTHER" id="PTHR30572:SF4">
    <property type="entry name" value="ABC TRANSPORTER PERMEASE YTRF"/>
    <property type="match status" value="1"/>
</dbReference>
<dbReference type="EMBL" id="CP038013">
    <property type="protein sequence ID" value="QBQ07328.1"/>
    <property type="molecule type" value="Genomic_DNA"/>
</dbReference>
<comment type="subcellular location">
    <subcellularLocation>
        <location evidence="1">Cell membrane</location>
        <topology evidence="1">Multi-pass membrane protein</topology>
    </subcellularLocation>
</comment>
<protein>
    <submittedName>
        <fullName evidence="9">ABC transporter permease</fullName>
    </submittedName>
</protein>
<evidence type="ECO:0000256" key="5">
    <source>
        <dbReference type="ARBA" id="ARBA00023136"/>
    </source>
</evidence>
<feature type="transmembrane region" description="Helical" evidence="7">
    <location>
        <begin position="451"/>
        <end position="478"/>
    </location>
</feature>
<evidence type="ECO:0000313" key="10">
    <source>
        <dbReference type="Proteomes" id="UP000294309"/>
    </source>
</evidence>
<keyword evidence="5 7" id="KW-0472">Membrane</keyword>
<dbReference type="Proteomes" id="UP000294309">
    <property type="component" value="Chromosome"/>
</dbReference>